<comment type="caution">
    <text evidence="5">The sequence shown here is derived from an EMBL/GenBank/DDBJ whole genome shotgun (WGS) entry which is preliminary data.</text>
</comment>
<protein>
    <submittedName>
        <fullName evidence="5">Chromosome replication initiation/membrane attachment protein B</fullName>
    </submittedName>
</protein>
<keyword evidence="6" id="KW-1185">Reference proteome</keyword>
<comment type="similarity">
    <text evidence="1">Belongs to the DnaB/DnaD family.</text>
</comment>
<reference evidence="5" key="1">
    <citation type="submission" date="2018-01" db="EMBL/GenBank/DDBJ databases">
        <authorList>
            <person name="Chaillou S."/>
        </authorList>
    </citation>
    <scope>NUCLEOTIDE SEQUENCE [LARGE SCALE GENOMIC DNA]</scope>
    <source>
        <strain evidence="5">MFPC41A2801</strain>
    </source>
</reference>
<dbReference type="InterPro" id="IPR058660">
    <property type="entry name" value="WHD_DnaB"/>
</dbReference>
<dbReference type="Pfam" id="PF07261">
    <property type="entry name" value="DnaB_2"/>
    <property type="match status" value="1"/>
</dbReference>
<feature type="domain" description="DnaB/C C-terminal" evidence="3">
    <location>
        <begin position="323"/>
        <end position="395"/>
    </location>
</feature>
<evidence type="ECO:0000259" key="3">
    <source>
        <dbReference type="Pfam" id="PF07261"/>
    </source>
</evidence>
<proteinExistence type="inferred from homology"/>
<evidence type="ECO:0000256" key="1">
    <source>
        <dbReference type="ARBA" id="ARBA00093462"/>
    </source>
</evidence>
<evidence type="ECO:0000313" key="6">
    <source>
        <dbReference type="Proteomes" id="UP000238739"/>
    </source>
</evidence>
<evidence type="ECO:0000259" key="4">
    <source>
        <dbReference type="Pfam" id="PF25888"/>
    </source>
</evidence>
<dbReference type="Pfam" id="PF25888">
    <property type="entry name" value="WHD_DnaB"/>
    <property type="match status" value="1"/>
</dbReference>
<dbReference type="InterPro" id="IPR006343">
    <property type="entry name" value="DnaB/C_C"/>
</dbReference>
<evidence type="ECO:0000256" key="2">
    <source>
        <dbReference type="SAM" id="MobiDB-lite"/>
    </source>
</evidence>
<dbReference type="EMBL" id="OGVC01000025">
    <property type="protein sequence ID" value="SPC39099.1"/>
    <property type="molecule type" value="Genomic_DNA"/>
</dbReference>
<gene>
    <name evidence="5" type="primary">dnaB</name>
    <name evidence="5" type="ORF">LFUMFP_310136</name>
</gene>
<dbReference type="Proteomes" id="UP000238739">
    <property type="component" value="Unassembled WGS sequence"/>
</dbReference>
<name>A0A2N9DWN6_9LACO</name>
<sequence>MADAFDFLSPKDGFLVTKANYLTDFDQTVVTYLYQPLMGAVAYSLYLLLWSQVKDVASQHQFQTHATLLNLLSVDLPAFYDGRSKLEALGLIRTYQKNGEAGRQLVYELYAPMKPDVFFKDDLLSVVLYESVGEKRFIELRERFKLQPVRSQDYKEVSKNFLTVFHVQNDHLLNTPDGVAETKSLYQQKSPNKPSFSALELQTFDWELLQDVLGQRQISPDEVLRNEQRLFNLHYFYGLDEITLANLMGTTMDARDNTLNMEVLEQNVLGNYTRRHAAQNKVATDSKYTLSELQKQGQQAKFNEQEMQWLTDSQRYLPVDYLNDLKQKKHGYVAKNEIRALKDLQGRYIFSNDVLNILVAYITERYEGLTQALLDRIANQWAQKGVQTPVDAIQQIRQFQTAQTDKAKTKQNNRYQTKPTKQETVPKWAQPDYQAPKETTTKADQNQVDQLLKKIREGRGE</sequence>
<feature type="region of interest" description="Disordered" evidence="2">
    <location>
        <begin position="402"/>
        <end position="461"/>
    </location>
</feature>
<feature type="compositionally biased region" description="Basic and acidic residues" evidence="2">
    <location>
        <begin position="451"/>
        <end position="461"/>
    </location>
</feature>
<accession>A0A2N9DWN6</accession>
<dbReference type="AlphaFoldDB" id="A0A2N9DWN6"/>
<dbReference type="RefSeq" id="WP_106483363.1">
    <property type="nucleotide sequence ID" value="NZ_LT984417.1"/>
</dbReference>
<feature type="domain" description="Replicative helicase loading/DNA remodeling protein DnaB N-terminal winged helix" evidence="4">
    <location>
        <begin position="9"/>
        <end position="267"/>
    </location>
</feature>
<evidence type="ECO:0000313" key="5">
    <source>
        <dbReference type="EMBL" id="SPC39099.1"/>
    </source>
</evidence>
<organism evidence="5 6">
    <name type="scientific">Latilactobacillus fuchuensis</name>
    <dbReference type="NCBI Taxonomy" id="164393"/>
    <lineage>
        <taxon>Bacteria</taxon>
        <taxon>Bacillati</taxon>
        <taxon>Bacillota</taxon>
        <taxon>Bacilli</taxon>
        <taxon>Lactobacillales</taxon>
        <taxon>Lactobacillaceae</taxon>
        <taxon>Latilactobacillus</taxon>
    </lineage>
</organism>
<feature type="compositionally biased region" description="Polar residues" evidence="2">
    <location>
        <begin position="402"/>
        <end position="423"/>
    </location>
</feature>